<dbReference type="Proteomes" id="UP001432322">
    <property type="component" value="Unassembled WGS sequence"/>
</dbReference>
<sequence length="94" mass="10466">LSSTCLFPSECSVGLVVGTILTSIGADWQWSIRVVPMIGLPVMILTTVFLKEPVRGGNEEKSKSDEEQPEKMNFFENLKVILPIKTYWFSVGAM</sequence>
<name>A0AAV5UVE3_9BILA</name>
<dbReference type="EMBL" id="BTSY01000001">
    <property type="protein sequence ID" value="GMT11255.1"/>
    <property type="molecule type" value="Genomic_DNA"/>
</dbReference>
<evidence type="ECO:0000313" key="1">
    <source>
        <dbReference type="EMBL" id="GMT11255.1"/>
    </source>
</evidence>
<organism evidence="1 2">
    <name type="scientific">Pristionchus fissidentatus</name>
    <dbReference type="NCBI Taxonomy" id="1538716"/>
    <lineage>
        <taxon>Eukaryota</taxon>
        <taxon>Metazoa</taxon>
        <taxon>Ecdysozoa</taxon>
        <taxon>Nematoda</taxon>
        <taxon>Chromadorea</taxon>
        <taxon>Rhabditida</taxon>
        <taxon>Rhabditina</taxon>
        <taxon>Diplogasteromorpha</taxon>
        <taxon>Diplogasteroidea</taxon>
        <taxon>Neodiplogasteridae</taxon>
        <taxon>Pristionchus</taxon>
    </lineage>
</organism>
<accession>A0AAV5UVE3</accession>
<comment type="caution">
    <text evidence="1">The sequence shown here is derived from an EMBL/GenBank/DDBJ whole genome shotgun (WGS) entry which is preliminary data.</text>
</comment>
<protein>
    <submittedName>
        <fullName evidence="1">Uncharacterized protein</fullName>
    </submittedName>
</protein>
<proteinExistence type="predicted"/>
<reference evidence="1" key="1">
    <citation type="submission" date="2023-10" db="EMBL/GenBank/DDBJ databases">
        <title>Genome assembly of Pristionchus species.</title>
        <authorList>
            <person name="Yoshida K."/>
            <person name="Sommer R.J."/>
        </authorList>
    </citation>
    <scope>NUCLEOTIDE SEQUENCE</scope>
    <source>
        <strain evidence="1">RS5133</strain>
    </source>
</reference>
<dbReference type="SUPFAM" id="SSF103473">
    <property type="entry name" value="MFS general substrate transporter"/>
    <property type="match status" value="1"/>
</dbReference>
<feature type="non-terminal residue" evidence="1">
    <location>
        <position position="94"/>
    </location>
</feature>
<evidence type="ECO:0000313" key="2">
    <source>
        <dbReference type="Proteomes" id="UP001432322"/>
    </source>
</evidence>
<feature type="non-terminal residue" evidence="1">
    <location>
        <position position="1"/>
    </location>
</feature>
<gene>
    <name evidence="1" type="ORF">PFISCL1PPCAC_2552</name>
</gene>
<keyword evidence="2" id="KW-1185">Reference proteome</keyword>
<dbReference type="InterPro" id="IPR036259">
    <property type="entry name" value="MFS_trans_sf"/>
</dbReference>
<dbReference type="AlphaFoldDB" id="A0AAV5UVE3"/>